<keyword evidence="4" id="KW-1185">Reference proteome</keyword>
<dbReference type="PANTHER" id="PTHR23151">
    <property type="entry name" value="DIHYDROLIPOAMIDE ACETYL/SUCCINYL-TRANSFERASE-RELATED"/>
    <property type="match status" value="1"/>
</dbReference>
<feature type="compositionally biased region" description="Low complexity" evidence="1">
    <location>
        <begin position="279"/>
        <end position="296"/>
    </location>
</feature>
<dbReference type="Pfam" id="PF00198">
    <property type="entry name" value="2-oxoacid_dh"/>
    <property type="match status" value="1"/>
</dbReference>
<dbReference type="InterPro" id="IPR023213">
    <property type="entry name" value="CAT-like_dom_sf"/>
</dbReference>
<gene>
    <name evidence="3" type="ORF">HDU87_003236</name>
</gene>
<feature type="region of interest" description="Disordered" evidence="1">
    <location>
        <begin position="279"/>
        <end position="301"/>
    </location>
</feature>
<dbReference type="AlphaFoldDB" id="A0AAD5XRJ1"/>
<evidence type="ECO:0000313" key="3">
    <source>
        <dbReference type="EMBL" id="KAJ3178967.1"/>
    </source>
</evidence>
<dbReference type="InterPro" id="IPR036625">
    <property type="entry name" value="E3-bd_dom_sf"/>
</dbReference>
<dbReference type="Gene3D" id="3.30.559.10">
    <property type="entry name" value="Chloramphenicol acetyltransferase-like domain"/>
    <property type="match status" value="1"/>
</dbReference>
<dbReference type="Gene3D" id="4.10.320.10">
    <property type="entry name" value="E3-binding domain"/>
    <property type="match status" value="1"/>
</dbReference>
<reference evidence="3" key="1">
    <citation type="submission" date="2020-05" db="EMBL/GenBank/DDBJ databases">
        <title>Phylogenomic resolution of chytrid fungi.</title>
        <authorList>
            <person name="Stajich J.E."/>
            <person name="Amses K."/>
            <person name="Simmons R."/>
            <person name="Seto K."/>
            <person name="Myers J."/>
            <person name="Bonds A."/>
            <person name="Quandt C.A."/>
            <person name="Barry K."/>
            <person name="Liu P."/>
            <person name="Grigoriev I."/>
            <person name="Longcore J.E."/>
            <person name="James T.Y."/>
        </authorList>
    </citation>
    <scope>NUCLEOTIDE SEQUENCE</scope>
    <source>
        <strain evidence="3">JEL0379</strain>
    </source>
</reference>
<dbReference type="GO" id="GO:0045254">
    <property type="term" value="C:pyruvate dehydrogenase complex"/>
    <property type="evidence" value="ECO:0007669"/>
    <property type="project" value="InterPro"/>
</dbReference>
<proteinExistence type="predicted"/>
<dbReference type="SUPFAM" id="SSF52777">
    <property type="entry name" value="CoA-dependent acyltransferases"/>
    <property type="match status" value="1"/>
</dbReference>
<dbReference type="GO" id="GO:0016746">
    <property type="term" value="F:acyltransferase activity"/>
    <property type="evidence" value="ECO:0007669"/>
    <property type="project" value="InterPro"/>
</dbReference>
<evidence type="ECO:0000256" key="1">
    <source>
        <dbReference type="SAM" id="MobiDB-lite"/>
    </source>
</evidence>
<name>A0AAD5XRJ1_9FUNG</name>
<dbReference type="PANTHER" id="PTHR23151:SF90">
    <property type="entry name" value="DIHYDROLIPOYLLYSINE-RESIDUE ACETYLTRANSFERASE COMPONENT OF PYRUVATE DEHYDROGENASE COMPLEX, MITOCHONDRIAL-RELATED"/>
    <property type="match status" value="1"/>
</dbReference>
<dbReference type="InterPro" id="IPR001078">
    <property type="entry name" value="2-oxoacid_DH_actylTfrase"/>
</dbReference>
<dbReference type="GO" id="GO:0005739">
    <property type="term" value="C:mitochondrion"/>
    <property type="evidence" value="ECO:0007669"/>
    <property type="project" value="TreeGrafter"/>
</dbReference>
<sequence>MLKLTSLIAAGRPHISASCCPGSSTHFAARAASTATSGAEVLSPAVAFLVGAKRIDASIVRRLPRSGPKHRLLKGDVLRYLANPTIVDNPPDGPGPATSAGTVVVEEAFIPAAYYSARVNVSDLVAFVKNYNDERRTTLTVSDFFTRAAYLALKAVPEASARWVESSNTRAALEPTSIFLTRLSPFGVTSARTIVANPEDVGATKLAKTFVASLSSSPSSPAFSVYDAVLSPFAELNPYPSTAEPVIFSIGPIAKERPRRVVPASARSLDPLDVLAGLPSKSSPSSVSSSAPTIPSAKAKDQAPQANVVLQKLKTAPQQTSHSAVDEIDFLAKPSPSGFYTGSFASECEPHVDYIVPVDLTVDRRAVSAKAAGAFLKTWEKLLKTPKALL</sequence>
<protein>
    <recommendedName>
        <fullName evidence="2">2-oxoacid dehydrogenase acyltransferase catalytic domain-containing protein</fullName>
    </recommendedName>
</protein>
<organism evidence="3 4">
    <name type="scientific">Geranomyces variabilis</name>
    <dbReference type="NCBI Taxonomy" id="109894"/>
    <lineage>
        <taxon>Eukaryota</taxon>
        <taxon>Fungi</taxon>
        <taxon>Fungi incertae sedis</taxon>
        <taxon>Chytridiomycota</taxon>
        <taxon>Chytridiomycota incertae sedis</taxon>
        <taxon>Chytridiomycetes</taxon>
        <taxon>Spizellomycetales</taxon>
        <taxon>Powellomycetaceae</taxon>
        <taxon>Geranomyces</taxon>
    </lineage>
</organism>
<evidence type="ECO:0000313" key="4">
    <source>
        <dbReference type="Proteomes" id="UP001212152"/>
    </source>
</evidence>
<dbReference type="Proteomes" id="UP001212152">
    <property type="component" value="Unassembled WGS sequence"/>
</dbReference>
<dbReference type="GO" id="GO:0006086">
    <property type="term" value="P:pyruvate decarboxylation to acetyl-CoA"/>
    <property type="evidence" value="ECO:0007669"/>
    <property type="project" value="InterPro"/>
</dbReference>
<evidence type="ECO:0000259" key="2">
    <source>
        <dbReference type="Pfam" id="PF00198"/>
    </source>
</evidence>
<feature type="domain" description="2-oxoacid dehydrogenase acyltransferase catalytic" evidence="2">
    <location>
        <begin position="109"/>
        <end position="167"/>
    </location>
</feature>
<comment type="caution">
    <text evidence="3">The sequence shown here is derived from an EMBL/GenBank/DDBJ whole genome shotgun (WGS) entry which is preliminary data.</text>
</comment>
<accession>A0AAD5XRJ1</accession>
<dbReference type="EMBL" id="JADGJQ010000023">
    <property type="protein sequence ID" value="KAJ3178967.1"/>
    <property type="molecule type" value="Genomic_DNA"/>
</dbReference>
<dbReference type="InterPro" id="IPR045257">
    <property type="entry name" value="E2/Pdx1"/>
</dbReference>